<dbReference type="InterPro" id="IPR042110">
    <property type="entry name" value="Adenylosuccinate_synth_dom2"/>
</dbReference>
<dbReference type="GO" id="GO:0004019">
    <property type="term" value="F:adenylosuccinate synthase activity"/>
    <property type="evidence" value="ECO:0007669"/>
    <property type="project" value="UniProtKB-UniRule"/>
</dbReference>
<keyword evidence="6 7" id="KW-0342">GTP-binding</keyword>
<dbReference type="Gene3D" id="3.90.170.10">
    <property type="entry name" value="Adenylosuccinate Synthetase, subunit A, domain 3"/>
    <property type="match status" value="1"/>
</dbReference>
<feature type="binding site" evidence="7">
    <location>
        <begin position="13"/>
        <end position="19"/>
    </location>
    <ligand>
        <name>GTP</name>
        <dbReference type="ChEBI" id="CHEBI:37565"/>
    </ligand>
</feature>
<dbReference type="InterPro" id="IPR027417">
    <property type="entry name" value="P-loop_NTPase"/>
</dbReference>
<keyword evidence="4 7" id="KW-0658">Purine biosynthesis</keyword>
<comment type="pathway">
    <text evidence="7">Purine metabolism; AMP biosynthesis via de novo pathway; AMP from IMP: step 1/2.</text>
</comment>
<keyword evidence="1 7" id="KW-0436">Ligase</keyword>
<feature type="binding site" description="in other chain" evidence="7">
    <location>
        <position position="234"/>
    </location>
    <ligand>
        <name>IMP</name>
        <dbReference type="ChEBI" id="CHEBI:58053"/>
        <note>ligand shared between dimeric partners</note>
    </ligand>
</feature>
<dbReference type="RefSeq" id="WP_092330581.1">
    <property type="nucleotide sequence ID" value="NZ_FNCP01000004.1"/>
</dbReference>
<dbReference type="UniPathway" id="UPA00075">
    <property type="reaction ID" value="UER00335"/>
</dbReference>
<evidence type="ECO:0000256" key="1">
    <source>
        <dbReference type="ARBA" id="ARBA00022598"/>
    </source>
</evidence>
<reference evidence="9" key="1">
    <citation type="submission" date="2016-10" db="EMBL/GenBank/DDBJ databases">
        <authorList>
            <person name="Varghese N."/>
            <person name="Submissions S."/>
        </authorList>
    </citation>
    <scope>NUCLEOTIDE SEQUENCE [LARGE SCALE GENOMIC DNA]</scope>
    <source>
        <strain evidence="9">DSM 8344</strain>
    </source>
</reference>
<gene>
    <name evidence="7" type="primary">purA</name>
    <name evidence="8" type="ORF">SAMN05443529_10425</name>
</gene>
<organism evidence="8 9">
    <name type="scientific">Desulfosporosinus hippei DSM 8344</name>
    <dbReference type="NCBI Taxonomy" id="1121419"/>
    <lineage>
        <taxon>Bacteria</taxon>
        <taxon>Bacillati</taxon>
        <taxon>Bacillota</taxon>
        <taxon>Clostridia</taxon>
        <taxon>Eubacteriales</taxon>
        <taxon>Desulfitobacteriaceae</taxon>
        <taxon>Desulfosporosinus</taxon>
    </lineage>
</organism>
<dbReference type="SMART" id="SM00788">
    <property type="entry name" value="Adenylsucc_synt"/>
    <property type="match status" value="1"/>
</dbReference>
<comment type="function">
    <text evidence="7">Plays an important role in the de novo pathway of purine nucleotide biosynthesis. Catalyzes the first committed step in the biosynthesis of AMP from IMP.</text>
</comment>
<feature type="binding site" description="in other chain" evidence="7">
    <location>
        <begin position="14"/>
        <end position="17"/>
    </location>
    <ligand>
        <name>IMP</name>
        <dbReference type="ChEBI" id="CHEBI:58053"/>
        <note>ligand shared between dimeric partners</note>
    </ligand>
</feature>
<comment type="catalytic activity">
    <reaction evidence="7">
        <text>IMP + L-aspartate + GTP = N(6)-(1,2-dicarboxyethyl)-AMP + GDP + phosphate + 2 H(+)</text>
        <dbReference type="Rhea" id="RHEA:15753"/>
        <dbReference type="ChEBI" id="CHEBI:15378"/>
        <dbReference type="ChEBI" id="CHEBI:29991"/>
        <dbReference type="ChEBI" id="CHEBI:37565"/>
        <dbReference type="ChEBI" id="CHEBI:43474"/>
        <dbReference type="ChEBI" id="CHEBI:57567"/>
        <dbReference type="ChEBI" id="CHEBI:58053"/>
        <dbReference type="ChEBI" id="CHEBI:58189"/>
        <dbReference type="EC" id="6.3.4.4"/>
    </reaction>
</comment>
<evidence type="ECO:0000256" key="2">
    <source>
        <dbReference type="ARBA" id="ARBA00022723"/>
    </source>
</evidence>
<comment type="subunit">
    <text evidence="7">Homodimer.</text>
</comment>
<dbReference type="PANTHER" id="PTHR11846:SF0">
    <property type="entry name" value="ADENYLOSUCCINATE SYNTHETASE"/>
    <property type="match status" value="1"/>
</dbReference>
<dbReference type="HAMAP" id="MF_00011">
    <property type="entry name" value="Adenylosucc_synth"/>
    <property type="match status" value="1"/>
</dbReference>
<comment type="similarity">
    <text evidence="7">Belongs to the adenylosuccinate synthetase family.</text>
</comment>
<sequence length="405" mass="45679">MKNVKIVIGANFGDEGKGLLTDYFCSAFPTREKVLNVRFNGGAQAGHTVVKADGRRHVFSHFGSGSFNENNLTYLSSYFILNPMLFVKEYKVLESKGVVPRVYIHKDCLVTFPGDVMINQMVEAHRDKNRHGSCGVGIYETIKRTSNHQKTTIGYIQENFDQLAKMIAGTIQLYVPQRLDELNTELTDSEWELIRNETITENYIYDLGFMLQHTEIVDNDIIKEYDNIVFEGAQGLLLDADNIEYYPHLTPSNTGIKNAIDILSGVDACDLSICYVTRSYFTRHGAGLFKTECDSTDLKPAGLRDKTNQTNAYQGNFKYGYFDVAAFQHSVEKDLGFLNRTAAVELAVTHLDETDGYLILDSEKLEVADLLKIMNLHAGYTSYGEKAEDIQGTVLCHQYAARHQY</sequence>
<feature type="binding site" evidence="7">
    <location>
        <begin position="46"/>
        <end position="48"/>
    </location>
    <ligand>
        <name>GTP</name>
        <dbReference type="ChEBI" id="CHEBI:37565"/>
    </ligand>
</feature>
<comment type="caution">
    <text evidence="7">Lacks conserved residue(s) required for the propagation of feature annotation.</text>
</comment>
<dbReference type="OrthoDB" id="3959406at2"/>
<dbReference type="InterPro" id="IPR042109">
    <property type="entry name" value="Adenylosuccinate_synth_dom1"/>
</dbReference>
<accession>A0A1G7V7B2</accession>
<keyword evidence="5 7" id="KW-0460">Magnesium</keyword>
<dbReference type="EMBL" id="FNCP01000004">
    <property type="protein sequence ID" value="SDG55391.1"/>
    <property type="molecule type" value="Genomic_DNA"/>
</dbReference>
<dbReference type="InterPro" id="IPR042111">
    <property type="entry name" value="Adenylosuccinate_synth_dom3"/>
</dbReference>
<dbReference type="EC" id="6.3.4.4" evidence="7"/>
<evidence type="ECO:0000313" key="8">
    <source>
        <dbReference type="EMBL" id="SDG55391.1"/>
    </source>
</evidence>
<dbReference type="PANTHER" id="PTHR11846">
    <property type="entry name" value="ADENYLOSUCCINATE SYNTHETASE"/>
    <property type="match status" value="1"/>
</dbReference>
<feature type="binding site" evidence="7">
    <location>
        <position position="14"/>
    </location>
    <ligand>
        <name>Mg(2+)</name>
        <dbReference type="ChEBI" id="CHEBI:18420"/>
    </ligand>
</feature>
<feature type="active site" description="Proton donor" evidence="7">
    <location>
        <position position="47"/>
    </location>
</feature>
<evidence type="ECO:0000256" key="4">
    <source>
        <dbReference type="ARBA" id="ARBA00022755"/>
    </source>
</evidence>
<name>A0A1G7V7B2_9FIRM</name>
<dbReference type="AlphaFoldDB" id="A0A1G7V7B2"/>
<dbReference type="Gene3D" id="1.10.300.10">
    <property type="entry name" value="Adenylosuccinate Synthetase, subunit A, domain 2"/>
    <property type="match status" value="1"/>
</dbReference>
<proteinExistence type="inferred from homology"/>
<evidence type="ECO:0000256" key="3">
    <source>
        <dbReference type="ARBA" id="ARBA00022741"/>
    </source>
</evidence>
<dbReference type="GO" id="GO:0005737">
    <property type="term" value="C:cytoplasm"/>
    <property type="evidence" value="ECO:0007669"/>
    <property type="project" value="UniProtKB-SubCell"/>
</dbReference>
<keyword evidence="3 7" id="KW-0547">Nucleotide-binding</keyword>
<dbReference type="GO" id="GO:0000287">
    <property type="term" value="F:magnesium ion binding"/>
    <property type="evidence" value="ECO:0007669"/>
    <property type="project" value="UniProtKB-UniRule"/>
</dbReference>
<dbReference type="GO" id="GO:0005525">
    <property type="term" value="F:GTP binding"/>
    <property type="evidence" value="ECO:0007669"/>
    <property type="project" value="UniProtKB-UniRule"/>
</dbReference>
<evidence type="ECO:0000256" key="5">
    <source>
        <dbReference type="ARBA" id="ARBA00022842"/>
    </source>
</evidence>
<keyword evidence="2 7" id="KW-0479">Metal-binding</keyword>
<dbReference type="InterPro" id="IPR001114">
    <property type="entry name" value="Adenylosuccinate_synthetase"/>
</dbReference>
<dbReference type="STRING" id="1121419.SAMN05443529_10425"/>
<feature type="binding site" evidence="7">
    <location>
        <position position="46"/>
    </location>
    <ligand>
        <name>Mg(2+)</name>
        <dbReference type="ChEBI" id="CHEBI:18420"/>
    </ligand>
</feature>
<comment type="subcellular location">
    <subcellularLocation>
        <location evidence="7">Cytoplasm</location>
    </subcellularLocation>
</comment>
<feature type="active site" description="Proton acceptor" evidence="7">
    <location>
        <position position="14"/>
    </location>
</feature>
<keyword evidence="7" id="KW-0963">Cytoplasm</keyword>
<dbReference type="GO" id="GO:0044208">
    <property type="term" value="P:'de novo' AMP biosynthetic process"/>
    <property type="evidence" value="ECO:0007669"/>
    <property type="project" value="UniProtKB-UniRule"/>
</dbReference>
<dbReference type="Proteomes" id="UP000198656">
    <property type="component" value="Unassembled WGS sequence"/>
</dbReference>
<dbReference type="SUPFAM" id="SSF52540">
    <property type="entry name" value="P-loop containing nucleoside triphosphate hydrolases"/>
    <property type="match status" value="1"/>
</dbReference>
<evidence type="ECO:0000256" key="7">
    <source>
        <dbReference type="HAMAP-Rule" id="MF_00011"/>
    </source>
</evidence>
<dbReference type="Gene3D" id="3.40.440.10">
    <property type="entry name" value="Adenylosuccinate Synthetase, subunit A, domain 1"/>
    <property type="match status" value="1"/>
</dbReference>
<feature type="binding site" description="in other chain" evidence="7">
    <location>
        <position position="250"/>
    </location>
    <ligand>
        <name>IMP</name>
        <dbReference type="ChEBI" id="CHEBI:58053"/>
        <note>ligand shared between dimeric partners</note>
    </ligand>
</feature>
<dbReference type="GO" id="GO:0046040">
    <property type="term" value="P:IMP metabolic process"/>
    <property type="evidence" value="ECO:0007669"/>
    <property type="project" value="TreeGrafter"/>
</dbReference>
<evidence type="ECO:0000313" key="9">
    <source>
        <dbReference type="Proteomes" id="UP000198656"/>
    </source>
</evidence>
<keyword evidence="9" id="KW-1185">Reference proteome</keyword>
<dbReference type="Pfam" id="PF00709">
    <property type="entry name" value="Adenylsucc_synt"/>
    <property type="match status" value="1"/>
</dbReference>
<comment type="cofactor">
    <cofactor evidence="7">
        <name>Mg(2+)</name>
        <dbReference type="ChEBI" id="CHEBI:18420"/>
    </cofactor>
    <text evidence="7">Binds 1 Mg(2+) ion per subunit.</text>
</comment>
<evidence type="ECO:0000256" key="6">
    <source>
        <dbReference type="ARBA" id="ARBA00023134"/>
    </source>
</evidence>
<protein>
    <recommendedName>
        <fullName evidence="7">Adenylosuccinate synthetase</fullName>
        <shortName evidence="7">AMPSase</shortName>
        <shortName evidence="7">AdSS</shortName>
        <ecNumber evidence="7">6.3.4.4</ecNumber>
    </recommendedName>
    <alternativeName>
        <fullName evidence="7">IMP--aspartate ligase</fullName>
    </alternativeName>
</protein>